<keyword evidence="1" id="KW-0472">Membrane</keyword>
<dbReference type="Proteomes" id="UP000034410">
    <property type="component" value="Chromosome"/>
</dbReference>
<feature type="transmembrane region" description="Helical" evidence="1">
    <location>
        <begin position="36"/>
        <end position="56"/>
    </location>
</feature>
<dbReference type="GO" id="GO:0005886">
    <property type="term" value="C:plasma membrane"/>
    <property type="evidence" value="ECO:0007669"/>
    <property type="project" value="TreeGrafter"/>
</dbReference>
<feature type="transmembrane region" description="Helical" evidence="1">
    <location>
        <begin position="96"/>
        <end position="116"/>
    </location>
</feature>
<keyword evidence="1" id="KW-1133">Transmembrane helix</keyword>
<organism evidence="2 3">
    <name type="scientific">Sedimenticola thiotaurini</name>
    <dbReference type="NCBI Taxonomy" id="1543721"/>
    <lineage>
        <taxon>Bacteria</taxon>
        <taxon>Pseudomonadati</taxon>
        <taxon>Pseudomonadota</taxon>
        <taxon>Gammaproteobacteria</taxon>
        <taxon>Chromatiales</taxon>
        <taxon>Sedimenticolaceae</taxon>
        <taxon>Sedimenticola</taxon>
    </lineage>
</organism>
<dbReference type="EMBL" id="CP011412">
    <property type="protein sequence ID" value="AKH19585.1"/>
    <property type="molecule type" value="Genomic_DNA"/>
</dbReference>
<dbReference type="RefSeq" id="WP_046858521.1">
    <property type="nucleotide sequence ID" value="NZ_CP011412.1"/>
</dbReference>
<dbReference type="KEGG" id="seds:AAY24_03565"/>
<evidence type="ECO:0008006" key="4">
    <source>
        <dbReference type="Google" id="ProtNLM"/>
    </source>
</evidence>
<dbReference type="InterPro" id="IPR006750">
    <property type="entry name" value="YdcZ"/>
</dbReference>
<feature type="transmembrane region" description="Helical" evidence="1">
    <location>
        <begin position="128"/>
        <end position="145"/>
    </location>
</feature>
<gene>
    <name evidence="2" type="ORF">AAY24_03565</name>
</gene>
<sequence>MSSNLLLISLVAVAGGVAVALQAQLMGLLDRGMGTLESVFITYGSGGLMVGLMMLFMRGGNLSAWHTVPWYAFLSGAIGLVIVATIGFSVPRLGLVSAFTLIVAAQFFVGALLDHYGFLGAEVRELNLQKVLGMLVLLLGVWLTVRS</sequence>
<evidence type="ECO:0000313" key="3">
    <source>
        <dbReference type="Proteomes" id="UP000034410"/>
    </source>
</evidence>
<evidence type="ECO:0000313" key="2">
    <source>
        <dbReference type="EMBL" id="AKH19585.1"/>
    </source>
</evidence>
<accession>A0A0F7JXT4</accession>
<evidence type="ECO:0000256" key="1">
    <source>
        <dbReference type="SAM" id="Phobius"/>
    </source>
</evidence>
<dbReference type="Pfam" id="PF04657">
    <property type="entry name" value="DMT_YdcZ"/>
    <property type="match status" value="1"/>
</dbReference>
<dbReference type="OrthoDB" id="370053at2"/>
<keyword evidence="1" id="KW-0812">Transmembrane</keyword>
<proteinExistence type="predicted"/>
<dbReference type="PANTHER" id="PTHR34821:SF2">
    <property type="entry name" value="INNER MEMBRANE PROTEIN YDCZ"/>
    <property type="match status" value="1"/>
</dbReference>
<dbReference type="PANTHER" id="PTHR34821">
    <property type="entry name" value="INNER MEMBRANE PROTEIN YDCZ"/>
    <property type="match status" value="1"/>
</dbReference>
<protein>
    <recommendedName>
        <fullName evidence="4">DMT family transporter</fullName>
    </recommendedName>
</protein>
<name>A0A0F7JXT4_9GAMM</name>
<dbReference type="AlphaFoldDB" id="A0A0F7JXT4"/>
<keyword evidence="3" id="KW-1185">Reference proteome</keyword>
<reference evidence="2 3" key="1">
    <citation type="journal article" date="2015" name="Genome Announc.">
        <title>Complete Genome Sequence of Sedimenticola thiotaurini Strain SIP-G1, a Polyphosphate- and Polyhydroxyalkanoate-Accumulating Sulfur-Oxidizing Gammaproteobacterium Isolated from Salt Marsh Sediments.</title>
        <authorList>
            <person name="Flood B.E."/>
            <person name="Jones D.S."/>
            <person name="Bailey J.V."/>
        </authorList>
    </citation>
    <scope>NUCLEOTIDE SEQUENCE [LARGE SCALE GENOMIC DNA]</scope>
    <source>
        <strain evidence="2 3">SIP-G1</strain>
    </source>
</reference>
<feature type="transmembrane region" description="Helical" evidence="1">
    <location>
        <begin position="68"/>
        <end position="90"/>
    </location>
</feature>